<name>A0A6J5PYP0_9CAUD</name>
<evidence type="ECO:0000313" key="1">
    <source>
        <dbReference type="EMBL" id="CAB4172444.1"/>
    </source>
</evidence>
<dbReference type="EMBL" id="LR796886">
    <property type="protein sequence ID" value="CAB4172444.1"/>
    <property type="molecule type" value="Genomic_DNA"/>
</dbReference>
<organism evidence="1">
    <name type="scientific">uncultured Caudovirales phage</name>
    <dbReference type="NCBI Taxonomy" id="2100421"/>
    <lineage>
        <taxon>Viruses</taxon>
        <taxon>Duplodnaviria</taxon>
        <taxon>Heunggongvirae</taxon>
        <taxon>Uroviricota</taxon>
        <taxon>Caudoviricetes</taxon>
        <taxon>Peduoviridae</taxon>
        <taxon>Maltschvirus</taxon>
        <taxon>Maltschvirus maltsch</taxon>
    </lineage>
</organism>
<reference evidence="1" key="1">
    <citation type="submission" date="2020-05" db="EMBL/GenBank/DDBJ databases">
        <authorList>
            <person name="Chiriac C."/>
            <person name="Salcher M."/>
            <person name="Ghai R."/>
            <person name="Kavagutti S V."/>
        </authorList>
    </citation>
    <scope>NUCLEOTIDE SEQUENCE</scope>
</reference>
<gene>
    <name evidence="1" type="ORF">UFOVP934_1</name>
</gene>
<feature type="non-terminal residue" evidence="1">
    <location>
        <position position="1"/>
    </location>
</feature>
<accession>A0A6J5PYP0</accession>
<proteinExistence type="predicted"/>
<sequence>QHMSNANKVDLDFLAGACSDAHDVNPYIWSSNAWLMWEAGRAWVMTGRCEPMMARKSRGYTARVNTYANEWVIKFTGDTLTPSVERI</sequence>
<protein>
    <submittedName>
        <fullName evidence="1">Uncharacterized protein</fullName>
    </submittedName>
</protein>